<dbReference type="EMBL" id="WNDP01000028">
    <property type="protein sequence ID" value="KAF1026117.1"/>
    <property type="molecule type" value="Genomic_DNA"/>
</dbReference>
<organism evidence="1 2">
    <name type="scientific">Acinetobacter bereziniae</name>
    <name type="common">Acinetobacter genomosp. 10</name>
    <dbReference type="NCBI Taxonomy" id="106648"/>
    <lineage>
        <taxon>Bacteria</taxon>
        <taxon>Pseudomonadati</taxon>
        <taxon>Pseudomonadota</taxon>
        <taxon>Gammaproteobacteria</taxon>
        <taxon>Moraxellales</taxon>
        <taxon>Moraxellaceae</taxon>
        <taxon>Acinetobacter</taxon>
    </lineage>
</organism>
<accession>A0A833PDE5</accession>
<dbReference type="Proteomes" id="UP000490535">
    <property type="component" value="Unassembled WGS sequence"/>
</dbReference>
<dbReference type="AlphaFoldDB" id="A0A833PDE5"/>
<comment type="caution">
    <text evidence="1">The sequence shown here is derived from an EMBL/GenBank/DDBJ whole genome shotgun (WGS) entry which is preliminary data.</text>
</comment>
<evidence type="ECO:0000313" key="1">
    <source>
        <dbReference type="EMBL" id="KAF1026117.1"/>
    </source>
</evidence>
<dbReference type="Pfam" id="PF10122">
    <property type="entry name" value="Zn_ribbon_Com"/>
    <property type="match status" value="1"/>
</dbReference>
<protein>
    <recommendedName>
        <fullName evidence="3">Com family DNA-binding transcriptional regulator</fullName>
    </recommendedName>
</protein>
<name>A0A833PDE5_ACIBZ</name>
<evidence type="ECO:0000313" key="2">
    <source>
        <dbReference type="Proteomes" id="UP000490535"/>
    </source>
</evidence>
<gene>
    <name evidence="1" type="ORF">GAK29_01518</name>
</gene>
<sequence length="55" mass="6125">MQLINCRSCGRLLGKGIYTTLEIKCPRCKTINSLSISNAPLDCRERPSKVEKNGD</sequence>
<dbReference type="InterPro" id="IPR019294">
    <property type="entry name" value="Translation_reg_Com"/>
</dbReference>
<proteinExistence type="predicted"/>
<reference evidence="2" key="1">
    <citation type="journal article" date="2020" name="MBio">
        <title>Horizontal gene transfer to a defensive symbiont with a reduced genome amongst a multipartite beetle microbiome.</title>
        <authorList>
            <person name="Waterworth S.C."/>
            <person name="Florez L.V."/>
            <person name="Rees E.R."/>
            <person name="Hertweck C."/>
            <person name="Kaltenpoth M."/>
            <person name="Kwan J.C."/>
        </authorList>
    </citation>
    <scope>NUCLEOTIDE SEQUENCE [LARGE SCALE GENOMIC DNA]</scope>
</reference>
<evidence type="ECO:0008006" key="3">
    <source>
        <dbReference type="Google" id="ProtNLM"/>
    </source>
</evidence>